<gene>
    <name evidence="1" type="ORF">KIPB_015717</name>
</gene>
<protein>
    <submittedName>
        <fullName evidence="1">Uncharacterized protein</fullName>
    </submittedName>
</protein>
<reference evidence="1 2" key="1">
    <citation type="journal article" date="2018" name="PLoS ONE">
        <title>The draft genome of Kipferlia bialata reveals reductive genome evolution in fornicate parasites.</title>
        <authorList>
            <person name="Tanifuji G."/>
            <person name="Takabayashi S."/>
            <person name="Kume K."/>
            <person name="Takagi M."/>
            <person name="Nakayama T."/>
            <person name="Kamikawa R."/>
            <person name="Inagaki Y."/>
            <person name="Hashimoto T."/>
        </authorList>
    </citation>
    <scope>NUCLEOTIDE SEQUENCE [LARGE SCALE GENOMIC DNA]</scope>
    <source>
        <strain evidence="1">NY0173</strain>
    </source>
</reference>
<dbReference type="Proteomes" id="UP000265618">
    <property type="component" value="Unassembled WGS sequence"/>
</dbReference>
<evidence type="ECO:0000313" key="2">
    <source>
        <dbReference type="Proteomes" id="UP000265618"/>
    </source>
</evidence>
<keyword evidence="2" id="KW-1185">Reference proteome</keyword>
<sequence length="40" mass="4563">SQFSCHRSTLVRALVSLAILFLRCNYGKLPWLQGPSRENT</sequence>
<evidence type="ECO:0000313" key="1">
    <source>
        <dbReference type="EMBL" id="GCA64912.1"/>
    </source>
</evidence>
<accession>A0A391PCS4</accession>
<proteinExistence type="predicted"/>
<feature type="non-terminal residue" evidence="1">
    <location>
        <position position="1"/>
    </location>
</feature>
<comment type="caution">
    <text evidence="1">The sequence shown here is derived from an EMBL/GenBank/DDBJ whole genome shotgun (WGS) entry which is preliminary data.</text>
</comment>
<name>A0A391PCS4_9EUKA</name>
<organism evidence="1 2">
    <name type="scientific">Kipferlia bialata</name>
    <dbReference type="NCBI Taxonomy" id="797122"/>
    <lineage>
        <taxon>Eukaryota</taxon>
        <taxon>Metamonada</taxon>
        <taxon>Carpediemonas-like organisms</taxon>
        <taxon>Kipferlia</taxon>
    </lineage>
</organism>
<dbReference type="AlphaFoldDB" id="A0A391PCS4"/>
<dbReference type="EMBL" id="BDIP01009012">
    <property type="protein sequence ID" value="GCA64912.1"/>
    <property type="molecule type" value="Genomic_DNA"/>
</dbReference>